<dbReference type="Proteomes" id="UP000271098">
    <property type="component" value="Unassembled WGS sequence"/>
</dbReference>
<sequence length="702" mass="78798">MMRQRTLPKVLNGLEVNEGKPSQNYSSLYVSTIQRYLPTLFNSLRLTDQGLWSEFARTMNCETAFPPAVDTVISPFQKLLVIQAVRPERLFSAMTIFITEILGVHSVNPSPLDLGALYRAESNENEPILIFTSPGADPSQELEELAKKEISGTNFYQISMGQGQLQAAIEAIRSTAASGGWVCLKNLHLVIGDLPSVQKEFFTARRHANFRLWLTSESNESIPPQLLQASLKVTYEAPPGIKNNMKRSYAQWQQTGFAKGSVCLQSLFVLAWLHAVLQERRMFIPQAWSKFYEFNNSDLRVAKKYVEDTTKEGKAAEWQLLRGLMQIVAYGGRIDNDFDVNVLVAYLERYFNPSVIGRNGPEIARGIPVPLADSITDNPALFDLPLNIGTAREMNESSEAIRQMRSMQIASNTDTLFDRDMWNKALNPILSLWKRLNSQTTLHSMKIPQAQYTGDLIMEIISLEYVHAVTLVQKVHKFLGAISRCLRGVQIFTPEISSGAQALIMHQTPEEWQEAWAGPCDPVQYLSVLISKAKSIEELSRTNAGDKILAIPIKLSNVFRPTAILNALRQLTARLFWPSFTAVFRKRNVTMDELKLSTAWSAAFLKNETVAELSGIHIQGALFEGHIVEAQQTSPSITSAPNLCIAWIPADAPDVYERDKSIFVPLYNRPDRSEFIAKVQIPCTKSLEHWKIASVALFLSSQ</sequence>
<evidence type="ECO:0000259" key="3">
    <source>
        <dbReference type="Pfam" id="PF18199"/>
    </source>
</evidence>
<dbReference type="InterPro" id="IPR027417">
    <property type="entry name" value="P-loop_NTPase"/>
</dbReference>
<keyword evidence="5" id="KW-1185">Reference proteome</keyword>
<dbReference type="InterPro" id="IPR042219">
    <property type="entry name" value="AAA_lid_11_sf"/>
</dbReference>
<gene>
    <name evidence="4" type="ORF">GPUH_LOCUS12832</name>
</gene>
<feature type="domain" description="Dynein heavy chain C-terminal" evidence="3">
    <location>
        <begin position="395"/>
        <end position="699"/>
    </location>
</feature>
<dbReference type="PANTHER" id="PTHR45703">
    <property type="entry name" value="DYNEIN HEAVY CHAIN"/>
    <property type="match status" value="1"/>
</dbReference>
<dbReference type="GO" id="GO:0045505">
    <property type="term" value="F:dynein intermediate chain binding"/>
    <property type="evidence" value="ECO:0007669"/>
    <property type="project" value="InterPro"/>
</dbReference>
<dbReference type="PANTHER" id="PTHR45703:SF22">
    <property type="entry name" value="DYNEIN CYTOPLASMIC 2 HEAVY CHAIN 1"/>
    <property type="match status" value="1"/>
</dbReference>
<evidence type="ECO:0000313" key="6">
    <source>
        <dbReference type="WBParaSite" id="GPUH_0001284601-mRNA-1"/>
    </source>
</evidence>
<dbReference type="InterPro" id="IPR041228">
    <property type="entry name" value="Dynein_C"/>
</dbReference>
<dbReference type="GO" id="GO:0030286">
    <property type="term" value="C:dynein complex"/>
    <property type="evidence" value="ECO:0007669"/>
    <property type="project" value="InterPro"/>
</dbReference>
<dbReference type="InterPro" id="IPR041658">
    <property type="entry name" value="AAA_lid_11"/>
</dbReference>
<dbReference type="Gene3D" id="3.10.490.20">
    <property type="match status" value="1"/>
</dbReference>
<proteinExistence type="predicted"/>
<dbReference type="Pfam" id="PF18198">
    <property type="entry name" value="AAA_lid_11"/>
    <property type="match status" value="1"/>
</dbReference>
<dbReference type="Pfam" id="PF03028">
    <property type="entry name" value="Dynein_heavy"/>
    <property type="match status" value="1"/>
</dbReference>
<dbReference type="EMBL" id="UYRT01079649">
    <property type="protein sequence ID" value="VDN21126.1"/>
    <property type="molecule type" value="Genomic_DNA"/>
</dbReference>
<dbReference type="InterPro" id="IPR026983">
    <property type="entry name" value="DHC"/>
</dbReference>
<organism evidence="6">
    <name type="scientific">Gongylonema pulchrum</name>
    <dbReference type="NCBI Taxonomy" id="637853"/>
    <lineage>
        <taxon>Eukaryota</taxon>
        <taxon>Metazoa</taxon>
        <taxon>Ecdysozoa</taxon>
        <taxon>Nematoda</taxon>
        <taxon>Chromadorea</taxon>
        <taxon>Rhabditida</taxon>
        <taxon>Spirurina</taxon>
        <taxon>Spiruromorpha</taxon>
        <taxon>Spiruroidea</taxon>
        <taxon>Gongylonematidae</taxon>
        <taxon>Gongylonema</taxon>
    </lineage>
</organism>
<dbReference type="Gene3D" id="1.10.8.720">
    <property type="entry name" value="Region D6 of dynein motor"/>
    <property type="match status" value="1"/>
</dbReference>
<dbReference type="Gene3D" id="3.40.50.300">
    <property type="entry name" value="P-loop containing nucleotide triphosphate hydrolases"/>
    <property type="match status" value="1"/>
</dbReference>
<dbReference type="InterPro" id="IPR004273">
    <property type="entry name" value="Dynein_heavy_D6_P-loop"/>
</dbReference>
<reference evidence="4 5" key="2">
    <citation type="submission" date="2018-11" db="EMBL/GenBank/DDBJ databases">
        <authorList>
            <consortium name="Pathogen Informatics"/>
        </authorList>
    </citation>
    <scope>NUCLEOTIDE SEQUENCE [LARGE SCALE GENOMIC DNA]</scope>
</reference>
<dbReference type="AlphaFoldDB" id="A0A183DVU1"/>
<dbReference type="GO" id="GO:0007018">
    <property type="term" value="P:microtubule-based movement"/>
    <property type="evidence" value="ECO:0007669"/>
    <property type="project" value="InterPro"/>
</dbReference>
<feature type="domain" description="Dynein heavy chain AAA lid" evidence="2">
    <location>
        <begin position="265"/>
        <end position="359"/>
    </location>
</feature>
<dbReference type="OrthoDB" id="5593012at2759"/>
<dbReference type="GO" id="GO:0051959">
    <property type="term" value="F:dynein light intermediate chain binding"/>
    <property type="evidence" value="ECO:0007669"/>
    <property type="project" value="InterPro"/>
</dbReference>
<feature type="domain" description="Dynein heavy chain region D6 P-loop" evidence="1">
    <location>
        <begin position="124"/>
        <end position="234"/>
    </location>
</feature>
<dbReference type="GO" id="GO:0008569">
    <property type="term" value="F:minus-end-directed microtubule motor activity"/>
    <property type="evidence" value="ECO:0007669"/>
    <property type="project" value="InterPro"/>
</dbReference>
<evidence type="ECO:0000259" key="1">
    <source>
        <dbReference type="Pfam" id="PF03028"/>
    </source>
</evidence>
<evidence type="ECO:0000313" key="5">
    <source>
        <dbReference type="Proteomes" id="UP000271098"/>
    </source>
</evidence>
<evidence type="ECO:0000259" key="2">
    <source>
        <dbReference type="Pfam" id="PF18198"/>
    </source>
</evidence>
<dbReference type="Pfam" id="PF18199">
    <property type="entry name" value="Dynein_C"/>
    <property type="match status" value="1"/>
</dbReference>
<name>A0A183DVU1_9BILA</name>
<evidence type="ECO:0000313" key="4">
    <source>
        <dbReference type="EMBL" id="VDN21126.1"/>
    </source>
</evidence>
<accession>A0A183DVU1</accession>
<dbReference type="Gene3D" id="1.20.1270.280">
    <property type="match status" value="1"/>
</dbReference>
<reference evidence="6" key="1">
    <citation type="submission" date="2016-06" db="UniProtKB">
        <authorList>
            <consortium name="WormBaseParasite"/>
        </authorList>
    </citation>
    <scope>IDENTIFICATION</scope>
</reference>
<dbReference type="WBParaSite" id="GPUH_0001284601-mRNA-1">
    <property type="protein sequence ID" value="GPUH_0001284601-mRNA-1"/>
    <property type="gene ID" value="GPUH_0001284601"/>
</dbReference>
<protein>
    <submittedName>
        <fullName evidence="6">Dynein heavy chain</fullName>
    </submittedName>
</protein>
<dbReference type="InterPro" id="IPR043160">
    <property type="entry name" value="Dynein_C_barrel"/>
</dbReference>